<dbReference type="SUPFAM" id="SSF56300">
    <property type="entry name" value="Metallo-dependent phosphatases"/>
    <property type="match status" value="1"/>
</dbReference>
<dbReference type="GO" id="GO:0000166">
    <property type="term" value="F:nucleotide binding"/>
    <property type="evidence" value="ECO:0007669"/>
    <property type="project" value="UniProtKB-KW"/>
</dbReference>
<dbReference type="InterPro" id="IPR036907">
    <property type="entry name" value="5'-Nucleotdase_C_sf"/>
</dbReference>
<gene>
    <name evidence="5" type="ORF">KL86DPRO_40048</name>
</gene>
<accession>A0A212K935</accession>
<dbReference type="Gene3D" id="3.90.780.10">
    <property type="entry name" value="5'-Nucleotidase, C-terminal domain"/>
    <property type="match status" value="1"/>
</dbReference>
<dbReference type="PRINTS" id="PR01607">
    <property type="entry name" value="APYRASEFAMLY"/>
</dbReference>
<evidence type="ECO:0000256" key="2">
    <source>
        <dbReference type="RuleBase" id="RU362119"/>
    </source>
</evidence>
<dbReference type="PANTHER" id="PTHR11575:SF24">
    <property type="entry name" value="5'-NUCLEOTIDASE"/>
    <property type="match status" value="1"/>
</dbReference>
<organism evidence="5">
    <name type="scientific">uncultured delta proteobacterium</name>
    <dbReference type="NCBI Taxonomy" id="34034"/>
    <lineage>
        <taxon>Bacteria</taxon>
        <taxon>Deltaproteobacteria</taxon>
        <taxon>environmental samples</taxon>
    </lineage>
</organism>
<dbReference type="GO" id="GO:0046872">
    <property type="term" value="F:metal ion binding"/>
    <property type="evidence" value="ECO:0007669"/>
    <property type="project" value="InterPro"/>
</dbReference>
<keyword evidence="1" id="KW-0732">Signal</keyword>
<evidence type="ECO:0000313" key="5">
    <source>
        <dbReference type="EMBL" id="SBW08224.1"/>
    </source>
</evidence>
<feature type="domain" description="Calcineurin-like phosphoesterase" evidence="3">
    <location>
        <begin position="47"/>
        <end position="265"/>
    </location>
</feature>
<evidence type="ECO:0000259" key="4">
    <source>
        <dbReference type="Pfam" id="PF02872"/>
    </source>
</evidence>
<dbReference type="GO" id="GO:0016788">
    <property type="term" value="F:hydrolase activity, acting on ester bonds"/>
    <property type="evidence" value="ECO:0007669"/>
    <property type="project" value="InterPro"/>
</dbReference>
<reference evidence="5" key="1">
    <citation type="submission" date="2016-04" db="EMBL/GenBank/DDBJ databases">
        <authorList>
            <person name="Evans L.H."/>
            <person name="Alamgir A."/>
            <person name="Owens N."/>
            <person name="Weber N.D."/>
            <person name="Virtaneva K."/>
            <person name="Barbian K."/>
            <person name="Babar A."/>
            <person name="Rosenke K."/>
        </authorList>
    </citation>
    <scope>NUCLEOTIDE SEQUENCE</scope>
    <source>
        <strain evidence="5">86</strain>
    </source>
</reference>
<dbReference type="GO" id="GO:0009166">
    <property type="term" value="P:nucleotide catabolic process"/>
    <property type="evidence" value="ECO:0007669"/>
    <property type="project" value="InterPro"/>
</dbReference>
<keyword evidence="2" id="KW-0547">Nucleotide-binding</keyword>
<dbReference type="InterPro" id="IPR004843">
    <property type="entry name" value="Calcineurin-like_PHP"/>
</dbReference>
<proteinExistence type="inferred from homology"/>
<evidence type="ECO:0008006" key="6">
    <source>
        <dbReference type="Google" id="ProtNLM"/>
    </source>
</evidence>
<dbReference type="PANTHER" id="PTHR11575">
    <property type="entry name" value="5'-NUCLEOTIDASE-RELATED"/>
    <property type="match status" value="1"/>
</dbReference>
<dbReference type="PROSITE" id="PS00785">
    <property type="entry name" value="5_NUCLEOTIDASE_1"/>
    <property type="match status" value="1"/>
</dbReference>
<comment type="similarity">
    <text evidence="2">Belongs to the 5'-nucleotidase family.</text>
</comment>
<dbReference type="InterPro" id="IPR029052">
    <property type="entry name" value="Metallo-depent_PP-like"/>
</dbReference>
<dbReference type="EMBL" id="FLUQ01000004">
    <property type="protein sequence ID" value="SBW08224.1"/>
    <property type="molecule type" value="Genomic_DNA"/>
</dbReference>
<keyword evidence="2" id="KW-0378">Hydrolase</keyword>
<dbReference type="PROSITE" id="PS51257">
    <property type="entry name" value="PROKAR_LIPOPROTEIN"/>
    <property type="match status" value="1"/>
</dbReference>
<dbReference type="SUPFAM" id="SSF55816">
    <property type="entry name" value="5'-nucleotidase (syn. UDP-sugar hydrolase), C-terminal domain"/>
    <property type="match status" value="1"/>
</dbReference>
<dbReference type="InterPro" id="IPR006146">
    <property type="entry name" value="5'-Nucleotdase_CS"/>
</dbReference>
<evidence type="ECO:0000259" key="3">
    <source>
        <dbReference type="Pfam" id="PF00149"/>
    </source>
</evidence>
<dbReference type="Pfam" id="PF02872">
    <property type="entry name" value="5_nucleotid_C"/>
    <property type="match status" value="1"/>
</dbReference>
<evidence type="ECO:0000256" key="1">
    <source>
        <dbReference type="ARBA" id="ARBA00022729"/>
    </source>
</evidence>
<protein>
    <recommendedName>
        <fullName evidence="6">5'-nucleotidase</fullName>
    </recommendedName>
</protein>
<dbReference type="Pfam" id="PF00149">
    <property type="entry name" value="Metallophos"/>
    <property type="match status" value="1"/>
</dbReference>
<dbReference type="AlphaFoldDB" id="A0A212K935"/>
<dbReference type="InterPro" id="IPR008334">
    <property type="entry name" value="5'-Nucleotdase_C"/>
</dbReference>
<dbReference type="Gene3D" id="3.60.21.10">
    <property type="match status" value="1"/>
</dbReference>
<feature type="domain" description="5'-Nucleotidase C-terminal" evidence="4">
    <location>
        <begin position="376"/>
        <end position="527"/>
    </location>
</feature>
<dbReference type="InterPro" id="IPR006179">
    <property type="entry name" value="5_nucleotidase/apyrase"/>
</dbReference>
<name>A0A212K935_9DELT</name>
<sequence>MKYIVALKNNLSLLRIIVLVAALALVSACAETQPRKMPLFPAADFTLTILHTNDTHSSFGGITDKGLTCYAAMCEDGRGGYVRLDQAVRAVRKDNPDALFLEAGDIFQGTLFWTQHKERMPLALVDKMGYQAMIPGNHEFDDGWPTWLKLIDGLNTPVLAANVSFDPRPDSPAVDKILPYIVLERDGRKIGIVGLVTESTPETSSPGTGISFNDAQKALEDAIKELTAQDVNIIIALAHLGLENERELARSVNGVDIIVGAHSHSLLSNYHNRAEGPYPMVEKTPEGAPVLIVTASTACTYLGKLDVGFCKDGVVREWLGGPILLDQATLASMNAPKPDAELVKLIDDFAVPVAKMMETTIGSINAEDKDGLALEEPNVMECRRVECLTGNIVTDSLRLVPFPEAQIAIINGGALRTSLPGGNITPGNVLGTLPFQNTALTAKIPGAVLLQALEHGVFTYGEGEGSFLQVSGLRYSFNPANKPGKRVTKAEVLDKNGQWQQLNPKATYQVVTVDFIARGGDGFAMLKSLQWEEGDKLTNDVLRVYLEQHSPVEASLQDRITIQQ</sequence>